<feature type="chain" id="PRO_5016670876" description="Outer membrane protein beta-barrel domain-containing protein" evidence="2">
    <location>
        <begin position="27"/>
        <end position="215"/>
    </location>
</feature>
<gene>
    <name evidence="4" type="ORF">CFE62_001470</name>
</gene>
<organism evidence="4 5">
    <name type="scientific">Candidatus Aquirickettsiella gammari</name>
    <dbReference type="NCBI Taxonomy" id="2016198"/>
    <lineage>
        <taxon>Bacteria</taxon>
        <taxon>Pseudomonadati</taxon>
        <taxon>Pseudomonadota</taxon>
        <taxon>Gammaproteobacteria</taxon>
        <taxon>Legionellales</taxon>
        <taxon>Coxiellaceae</taxon>
        <taxon>Candidatus Aquirickettsiella</taxon>
    </lineage>
</organism>
<feature type="domain" description="Outer membrane protein beta-barrel" evidence="3">
    <location>
        <begin position="11"/>
        <end position="214"/>
    </location>
</feature>
<proteinExistence type="predicted"/>
<dbReference type="Gene3D" id="2.40.160.20">
    <property type="match status" value="1"/>
</dbReference>
<evidence type="ECO:0000256" key="2">
    <source>
        <dbReference type="SAM" id="SignalP"/>
    </source>
</evidence>
<dbReference type="EMBL" id="NMOS02000003">
    <property type="protein sequence ID" value="RDH40829.1"/>
    <property type="molecule type" value="Genomic_DNA"/>
</dbReference>
<reference evidence="4 5" key="2">
    <citation type="journal article" date="2018" name="J. Invertebr. Pathol.">
        <title>'Candidatus Aquirickettsiella gammari' (Gammaproteobacteria: Legionellales: Coxiellaceae): A bacterial pathogen of the freshwater crustacean Gammarus fossarum (Malacostraca: Amphipoda).</title>
        <authorList>
            <person name="Bojko J."/>
            <person name="Dunn A.M."/>
            <person name="Stebbing P.D."/>
            <person name="van Aerle R."/>
            <person name="Bacela-Spychalska K."/>
            <person name="Bean T.P."/>
            <person name="Urrutia A."/>
            <person name="Stentiford G.D."/>
        </authorList>
    </citation>
    <scope>NUCLEOTIDE SEQUENCE [LARGE SCALE GENOMIC DNA]</scope>
    <source>
        <strain evidence="4">RA15029</strain>
    </source>
</reference>
<name>A0A370CIZ1_9COXI</name>
<dbReference type="InterPro" id="IPR027385">
    <property type="entry name" value="Beta-barrel_OMP"/>
</dbReference>
<evidence type="ECO:0000313" key="4">
    <source>
        <dbReference type="EMBL" id="RDH40829.1"/>
    </source>
</evidence>
<keyword evidence="5" id="KW-1185">Reference proteome</keyword>
<dbReference type="InterPro" id="IPR011250">
    <property type="entry name" value="OMP/PagP_B-barrel"/>
</dbReference>
<sequence>MLKRNAIAPSLLLALATLGLAQTAEAEMAGFYANAQLGYVNPHINTTDLITITNANTPVALPGLNNPLLAYRLGFGYQFDSHWAIEFGYRHFSHNNTSITSNNYNASASSKENAFDVVGKALLPVGCKVNLYAKLGVAYLRPNAQGSSTFTNSPYSAWVNNYSSTLEPTFGLGISYALKPNVPVELSWNRIQTLGGSSHAPSSDFYSLGVSYYFG</sequence>
<protein>
    <recommendedName>
        <fullName evidence="3">Outer membrane protein beta-barrel domain-containing protein</fullName>
    </recommendedName>
</protein>
<dbReference type="SUPFAM" id="SSF56925">
    <property type="entry name" value="OMPA-like"/>
    <property type="match status" value="1"/>
</dbReference>
<dbReference type="Proteomes" id="UP000226429">
    <property type="component" value="Unassembled WGS sequence"/>
</dbReference>
<comment type="caution">
    <text evidence="4">The sequence shown here is derived from an EMBL/GenBank/DDBJ whole genome shotgun (WGS) entry which is preliminary data.</text>
</comment>
<evidence type="ECO:0000259" key="3">
    <source>
        <dbReference type="Pfam" id="PF13505"/>
    </source>
</evidence>
<feature type="signal peptide" evidence="2">
    <location>
        <begin position="1"/>
        <end position="26"/>
    </location>
</feature>
<evidence type="ECO:0000256" key="1">
    <source>
        <dbReference type="ARBA" id="ARBA00022729"/>
    </source>
</evidence>
<dbReference type="AlphaFoldDB" id="A0A370CIZ1"/>
<evidence type="ECO:0000313" key="5">
    <source>
        <dbReference type="Proteomes" id="UP000226429"/>
    </source>
</evidence>
<reference evidence="4 5" key="1">
    <citation type="journal article" date="2017" name="Int. J. Syst. Evol. Microbiol.">
        <title>Aquarickettsiella crustaci n. gen. n. sp. (Gammaproteobacteria: Legionellales: Coxiellaceae); a bacterial pathogen of the freshwater crustacean: Gammarus fossarum (Malacostraca: Amphipoda).</title>
        <authorList>
            <person name="Bojko J."/>
            <person name="Dunn A.M."/>
            <person name="Stebbing P.D."/>
            <person name="Van Aerle R."/>
            <person name="Bacela-Spychalska K."/>
            <person name="Bean T.P."/>
            <person name="Stentiford G.D."/>
        </authorList>
    </citation>
    <scope>NUCLEOTIDE SEQUENCE [LARGE SCALE GENOMIC DNA]</scope>
    <source>
        <strain evidence="4">RA15029</strain>
    </source>
</reference>
<dbReference type="Pfam" id="PF13505">
    <property type="entry name" value="OMP_b-brl"/>
    <property type="match status" value="1"/>
</dbReference>
<accession>A0A370CIZ1</accession>
<keyword evidence="1 2" id="KW-0732">Signal</keyword>